<accession>A0ABR9MUD6</accession>
<keyword evidence="2" id="KW-1133">Transmembrane helix</keyword>
<keyword evidence="2" id="KW-0812">Transmembrane</keyword>
<sequence length="292" mass="30415">MSKDSQGIGEWIYGQLSALVVGAGALVVTMLCVGGAVALMVDERPPYQAIGESETVLIPAIVTEDTILVGHDVPPGSVDRLLGESRTRSAETIEAGEVVYAAAGRSVSTSPEMLRRLRGALDEASRVLEEDLPDGASQARRERRIEELESRRTSVLEAAAVITQVRRVPAEDLPEGVTTLTDPVIEMPEEPDGELSREPSDEPSPEPSDEPSADPSGEPSGEPSDEPSGDPSGEPTEEPGDDPSDGLSGEPSEDPTGDPTSDPTPEPTSDTPSGGGLGLFDEQAAPSDGPTD</sequence>
<feature type="compositionally biased region" description="Low complexity" evidence="1">
    <location>
        <begin position="213"/>
        <end position="222"/>
    </location>
</feature>
<protein>
    <submittedName>
        <fullName evidence="3">Uncharacterized protein</fullName>
    </submittedName>
</protein>
<proteinExistence type="predicted"/>
<feature type="transmembrane region" description="Helical" evidence="2">
    <location>
        <begin position="12"/>
        <end position="41"/>
    </location>
</feature>
<dbReference type="Proteomes" id="UP000625527">
    <property type="component" value="Unassembled WGS sequence"/>
</dbReference>
<gene>
    <name evidence="3" type="ORF">IHE71_02390</name>
</gene>
<feature type="compositionally biased region" description="Low complexity" evidence="1">
    <location>
        <begin position="257"/>
        <end position="272"/>
    </location>
</feature>
<feature type="region of interest" description="Disordered" evidence="1">
    <location>
        <begin position="173"/>
        <end position="292"/>
    </location>
</feature>
<dbReference type="RefSeq" id="WP_192861124.1">
    <property type="nucleotide sequence ID" value="NZ_JADAQT010000037.1"/>
</dbReference>
<comment type="caution">
    <text evidence="3">The sequence shown here is derived from an EMBL/GenBank/DDBJ whole genome shotgun (WGS) entry which is preliminary data.</text>
</comment>
<feature type="compositionally biased region" description="Acidic residues" evidence="1">
    <location>
        <begin position="235"/>
        <end position="244"/>
    </location>
</feature>
<evidence type="ECO:0000313" key="4">
    <source>
        <dbReference type="Proteomes" id="UP000625527"/>
    </source>
</evidence>
<keyword evidence="2" id="KW-0472">Membrane</keyword>
<keyword evidence="4" id="KW-1185">Reference proteome</keyword>
<evidence type="ECO:0000256" key="1">
    <source>
        <dbReference type="SAM" id="MobiDB-lite"/>
    </source>
</evidence>
<evidence type="ECO:0000313" key="3">
    <source>
        <dbReference type="EMBL" id="MBE1874554.1"/>
    </source>
</evidence>
<reference evidence="3 4" key="1">
    <citation type="submission" date="2020-10" db="EMBL/GenBank/DDBJ databases">
        <title>Myceligenerans pegani sp. nov., an endophytic actinomycete isolated from Peganum harmala L. in Xinjiang, China.</title>
        <authorList>
            <person name="Xin L."/>
        </authorList>
    </citation>
    <scope>NUCLEOTIDE SEQUENCE [LARGE SCALE GENOMIC DNA]</scope>
    <source>
        <strain evidence="3 4">TRM65318</strain>
    </source>
</reference>
<organism evidence="3 4">
    <name type="scientific">Myceligenerans pegani</name>
    <dbReference type="NCBI Taxonomy" id="2776917"/>
    <lineage>
        <taxon>Bacteria</taxon>
        <taxon>Bacillati</taxon>
        <taxon>Actinomycetota</taxon>
        <taxon>Actinomycetes</taxon>
        <taxon>Micrococcales</taxon>
        <taxon>Promicromonosporaceae</taxon>
        <taxon>Myceligenerans</taxon>
    </lineage>
</organism>
<dbReference type="EMBL" id="JADAQT010000037">
    <property type="protein sequence ID" value="MBE1874554.1"/>
    <property type="molecule type" value="Genomic_DNA"/>
</dbReference>
<feature type="compositionally biased region" description="Acidic residues" evidence="1">
    <location>
        <begin position="201"/>
        <end position="212"/>
    </location>
</feature>
<evidence type="ECO:0000256" key="2">
    <source>
        <dbReference type="SAM" id="Phobius"/>
    </source>
</evidence>
<name>A0ABR9MUD6_9MICO</name>